<organism evidence="1 2">
    <name type="scientific">Pluteus cervinus</name>
    <dbReference type="NCBI Taxonomy" id="181527"/>
    <lineage>
        <taxon>Eukaryota</taxon>
        <taxon>Fungi</taxon>
        <taxon>Dikarya</taxon>
        <taxon>Basidiomycota</taxon>
        <taxon>Agaricomycotina</taxon>
        <taxon>Agaricomycetes</taxon>
        <taxon>Agaricomycetidae</taxon>
        <taxon>Agaricales</taxon>
        <taxon>Pluteineae</taxon>
        <taxon>Pluteaceae</taxon>
        <taxon>Pluteus</taxon>
    </lineage>
</organism>
<proteinExistence type="predicted"/>
<gene>
    <name evidence="1" type="ORF">BDN72DRAFT_907056</name>
</gene>
<evidence type="ECO:0000313" key="1">
    <source>
        <dbReference type="EMBL" id="TFK58122.1"/>
    </source>
</evidence>
<feature type="non-terminal residue" evidence="1">
    <location>
        <position position="1"/>
    </location>
</feature>
<name>A0ACD2ZXT0_9AGAR</name>
<evidence type="ECO:0000313" key="2">
    <source>
        <dbReference type="Proteomes" id="UP000308600"/>
    </source>
</evidence>
<reference evidence="1 2" key="1">
    <citation type="journal article" date="2019" name="Nat. Ecol. Evol.">
        <title>Megaphylogeny resolves global patterns of mushroom evolution.</title>
        <authorList>
            <person name="Varga T."/>
            <person name="Krizsan K."/>
            <person name="Foldi C."/>
            <person name="Dima B."/>
            <person name="Sanchez-Garcia M."/>
            <person name="Sanchez-Ramirez S."/>
            <person name="Szollosi G.J."/>
            <person name="Szarkandi J.G."/>
            <person name="Papp V."/>
            <person name="Albert L."/>
            <person name="Andreopoulos W."/>
            <person name="Angelini C."/>
            <person name="Antonin V."/>
            <person name="Barry K.W."/>
            <person name="Bougher N.L."/>
            <person name="Buchanan P."/>
            <person name="Buyck B."/>
            <person name="Bense V."/>
            <person name="Catcheside P."/>
            <person name="Chovatia M."/>
            <person name="Cooper J."/>
            <person name="Damon W."/>
            <person name="Desjardin D."/>
            <person name="Finy P."/>
            <person name="Geml J."/>
            <person name="Haridas S."/>
            <person name="Hughes K."/>
            <person name="Justo A."/>
            <person name="Karasinski D."/>
            <person name="Kautmanova I."/>
            <person name="Kiss B."/>
            <person name="Kocsube S."/>
            <person name="Kotiranta H."/>
            <person name="LaButti K.M."/>
            <person name="Lechner B.E."/>
            <person name="Liimatainen K."/>
            <person name="Lipzen A."/>
            <person name="Lukacs Z."/>
            <person name="Mihaltcheva S."/>
            <person name="Morgado L.N."/>
            <person name="Niskanen T."/>
            <person name="Noordeloos M.E."/>
            <person name="Ohm R.A."/>
            <person name="Ortiz-Santana B."/>
            <person name="Ovrebo C."/>
            <person name="Racz N."/>
            <person name="Riley R."/>
            <person name="Savchenko A."/>
            <person name="Shiryaev A."/>
            <person name="Soop K."/>
            <person name="Spirin V."/>
            <person name="Szebenyi C."/>
            <person name="Tomsovsky M."/>
            <person name="Tulloss R.E."/>
            <person name="Uehling J."/>
            <person name="Grigoriev I.V."/>
            <person name="Vagvolgyi C."/>
            <person name="Papp T."/>
            <person name="Martin F.M."/>
            <person name="Miettinen O."/>
            <person name="Hibbett D.S."/>
            <person name="Nagy L.G."/>
        </authorList>
    </citation>
    <scope>NUCLEOTIDE SEQUENCE [LARGE SCALE GENOMIC DNA]</scope>
    <source>
        <strain evidence="1 2">NL-1719</strain>
    </source>
</reference>
<protein>
    <submittedName>
        <fullName evidence="1">Uncharacterized protein</fullName>
    </submittedName>
</protein>
<dbReference type="Proteomes" id="UP000308600">
    <property type="component" value="Unassembled WGS sequence"/>
</dbReference>
<accession>A0ACD2ZXT0</accession>
<sequence>VALDVDELKLDEAGGDVSDPEASLSKAELQGSSRTTGGIIRHRALGNAPNLADLADIAAESQQPDLQLMEGKVLIWEVQPDDMDSAKPYRTKVMPVHSTLGPVLKTLGNAWATILDKTISLYQDDAWDIKGPFKNAINEDEHITWDKQDGKFTLRLLAETSKTTAPSSSPVASKSKSKDKSKKPKEELGPYQLELIKLLDIPKDLTDREEKVDIQAAFRKFKGYIDAVREVKNSRSVGNWEGRIPTQGELQKCFFSISMWHSNYRPYFLDIGKWPQMKEWLEGGSMEGAQSVWGWNKKGSQLYSWADLKRWKEKNKNNALKGKAKSGSEWDDLIIDEKEEAEEEEEEVEEVPVKRSHKKKAKKSV</sequence>
<dbReference type="EMBL" id="ML209622">
    <property type="protein sequence ID" value="TFK58122.1"/>
    <property type="molecule type" value="Genomic_DNA"/>
</dbReference>
<keyword evidence="2" id="KW-1185">Reference proteome</keyword>